<reference evidence="2" key="1">
    <citation type="submission" date="2016-11" db="UniProtKB">
        <authorList>
            <consortium name="WormBaseParasite"/>
        </authorList>
    </citation>
    <scope>IDENTIFICATION</scope>
</reference>
<sequence length="415" mass="44478">SKNLQIIARSISAASALCCPRASARCINTRVLYDHYARDFSPTLAPDYPPEVLLADPEALAGSIDARGGCGGDRIGWATVRAAAEALAAARNAAGRLREPGRRLESSEAKLLKDEYRRLNDAFWDRALGLPNRLHPDSAAAPDFSVDMAAEETPSPPGLRRLRLAGRQLEFVEPAGLRLQSRAMDAAASLTAEAVNSAGHGWLLTRGPDWVTAPVLAACGWSEADAIDLPADKRDSADSADNPHLRLLLVGAASLPAMAAQLGRRQASTASLPIRLACRGRLHAPGRQSAEALSLLHGSVSAAACDAAFAETVELASAVWHRLANELPLPGRQRRIVARTVPLERLRLGESRRIDWTLESRDSDSLAPVPVASAAQLDEFVGRRLMCLNPRGQPLSLVHTCLLDCGSLLRTVWPE</sequence>
<keyword evidence="1" id="KW-1185">Reference proteome</keyword>
<organism evidence="1 2">
    <name type="scientific">Macrostomum lignano</name>
    <dbReference type="NCBI Taxonomy" id="282301"/>
    <lineage>
        <taxon>Eukaryota</taxon>
        <taxon>Metazoa</taxon>
        <taxon>Spiralia</taxon>
        <taxon>Lophotrochozoa</taxon>
        <taxon>Platyhelminthes</taxon>
        <taxon>Rhabditophora</taxon>
        <taxon>Macrostomorpha</taxon>
        <taxon>Macrostomida</taxon>
        <taxon>Macrostomidae</taxon>
        <taxon>Macrostomum</taxon>
    </lineage>
</organism>
<accession>A0A1I8HRD1</accession>
<dbReference type="WBParaSite" id="maker-uti_cns_0007593-snap-gene-0.6-mRNA-1">
    <property type="protein sequence ID" value="maker-uti_cns_0007593-snap-gene-0.6-mRNA-1"/>
    <property type="gene ID" value="maker-uti_cns_0007593-snap-gene-0.6"/>
</dbReference>
<protein>
    <submittedName>
        <fullName evidence="2">DUF2344 domain-containing protein</fullName>
    </submittedName>
</protein>
<evidence type="ECO:0000313" key="2">
    <source>
        <dbReference type="WBParaSite" id="maker-uti_cns_0007593-snap-gene-0.6-mRNA-1"/>
    </source>
</evidence>
<dbReference type="AlphaFoldDB" id="A0A1I8HRD1"/>
<evidence type="ECO:0000313" key="1">
    <source>
        <dbReference type="Proteomes" id="UP000095280"/>
    </source>
</evidence>
<name>A0A1I8HRD1_9PLAT</name>
<dbReference type="Proteomes" id="UP000095280">
    <property type="component" value="Unplaced"/>
</dbReference>
<proteinExistence type="predicted"/>